<evidence type="ECO:0000256" key="10">
    <source>
        <dbReference type="SAM" id="MobiDB-lite"/>
    </source>
</evidence>
<comment type="subcellular location">
    <subcellularLocation>
        <location evidence="1">Endomembrane system</location>
        <topology evidence="1">Multi-pass membrane protein</topology>
    </subcellularLocation>
</comment>
<gene>
    <name evidence="13" type="ORF">PSAL00342_LOCUS6413</name>
</gene>
<dbReference type="GO" id="GO:0012505">
    <property type="term" value="C:endomembrane system"/>
    <property type="evidence" value="ECO:0007669"/>
    <property type="project" value="UniProtKB-SubCell"/>
</dbReference>
<reference evidence="13" key="1">
    <citation type="submission" date="2021-01" db="EMBL/GenBank/DDBJ databases">
        <authorList>
            <person name="Corre E."/>
            <person name="Pelletier E."/>
            <person name="Niang G."/>
            <person name="Scheremetjew M."/>
            <person name="Finn R."/>
            <person name="Kale V."/>
            <person name="Holt S."/>
            <person name="Cochrane G."/>
            <person name="Meng A."/>
            <person name="Brown T."/>
            <person name="Cohen L."/>
        </authorList>
    </citation>
    <scope>NUCLEOTIDE SEQUENCE</scope>
    <source>
        <strain evidence="13">CCMP1897</strain>
    </source>
</reference>
<feature type="transmembrane region" description="Helical" evidence="11">
    <location>
        <begin position="203"/>
        <end position="222"/>
    </location>
</feature>
<dbReference type="SUPFAM" id="SSF51735">
    <property type="entry name" value="NAD(P)-binding Rossmann-fold domains"/>
    <property type="match status" value="1"/>
</dbReference>
<keyword evidence="3" id="KW-0050">Antiport</keyword>
<keyword evidence="5 11" id="KW-0812">Transmembrane</keyword>
<dbReference type="GO" id="GO:0009507">
    <property type="term" value="C:chloroplast"/>
    <property type="evidence" value="ECO:0007669"/>
    <property type="project" value="TreeGrafter"/>
</dbReference>
<dbReference type="GO" id="GO:1902600">
    <property type="term" value="P:proton transmembrane transport"/>
    <property type="evidence" value="ECO:0007669"/>
    <property type="project" value="InterPro"/>
</dbReference>
<evidence type="ECO:0000256" key="9">
    <source>
        <dbReference type="ARBA" id="ARBA00023136"/>
    </source>
</evidence>
<feature type="region of interest" description="Disordered" evidence="10">
    <location>
        <begin position="695"/>
        <end position="714"/>
    </location>
</feature>
<dbReference type="Gene3D" id="1.20.1530.20">
    <property type="match status" value="1"/>
</dbReference>
<dbReference type="GO" id="GO:0015297">
    <property type="term" value="F:antiporter activity"/>
    <property type="evidence" value="ECO:0007669"/>
    <property type="project" value="UniProtKB-KW"/>
</dbReference>
<dbReference type="InterPro" id="IPR036291">
    <property type="entry name" value="NAD(P)-bd_dom_sf"/>
</dbReference>
<evidence type="ECO:0000256" key="8">
    <source>
        <dbReference type="ARBA" id="ARBA00023065"/>
    </source>
</evidence>
<evidence type="ECO:0000256" key="4">
    <source>
        <dbReference type="ARBA" id="ARBA00022538"/>
    </source>
</evidence>
<evidence type="ECO:0000256" key="3">
    <source>
        <dbReference type="ARBA" id="ARBA00022449"/>
    </source>
</evidence>
<keyword evidence="6" id="KW-0630">Potassium</keyword>
<dbReference type="PANTHER" id="PTHR46157">
    <property type="entry name" value="K(+) EFFLUX ANTIPORTER 3, CHLOROPLASTIC"/>
    <property type="match status" value="1"/>
</dbReference>
<dbReference type="AlphaFoldDB" id="A0A7S3UFH0"/>
<dbReference type="Gene3D" id="3.40.50.720">
    <property type="entry name" value="NAD(P)-binding Rossmann-like Domain"/>
    <property type="match status" value="1"/>
</dbReference>
<keyword evidence="4" id="KW-0633">Potassium transport</keyword>
<keyword evidence="2" id="KW-0813">Transport</keyword>
<feature type="transmembrane region" description="Helical" evidence="11">
    <location>
        <begin position="137"/>
        <end position="157"/>
    </location>
</feature>
<dbReference type="PROSITE" id="PS51201">
    <property type="entry name" value="RCK_N"/>
    <property type="match status" value="1"/>
</dbReference>
<proteinExistence type="predicted"/>
<dbReference type="GO" id="GO:0016020">
    <property type="term" value="C:membrane"/>
    <property type="evidence" value="ECO:0007669"/>
    <property type="project" value="InterPro"/>
</dbReference>
<evidence type="ECO:0000256" key="5">
    <source>
        <dbReference type="ARBA" id="ARBA00022692"/>
    </source>
</evidence>
<feature type="transmembrane region" description="Helical" evidence="11">
    <location>
        <begin position="320"/>
        <end position="345"/>
    </location>
</feature>
<dbReference type="EMBL" id="HBIS01007079">
    <property type="protein sequence ID" value="CAE0612514.1"/>
    <property type="molecule type" value="Transcribed_RNA"/>
</dbReference>
<evidence type="ECO:0000256" key="1">
    <source>
        <dbReference type="ARBA" id="ARBA00004127"/>
    </source>
</evidence>
<keyword evidence="9 11" id="KW-0472">Membrane</keyword>
<dbReference type="FunFam" id="1.20.1530.20:FF:000011">
    <property type="entry name" value="K(+) efflux antiporter 3, chloroplastic"/>
    <property type="match status" value="1"/>
</dbReference>
<dbReference type="Pfam" id="PF00999">
    <property type="entry name" value="Na_H_Exchanger"/>
    <property type="match status" value="1"/>
</dbReference>
<accession>A0A7S3UFH0</accession>
<dbReference type="Pfam" id="PF02254">
    <property type="entry name" value="TrkA_N"/>
    <property type="match status" value="1"/>
</dbReference>
<dbReference type="FunFam" id="3.40.50.720:FF:000036">
    <property type="entry name" value="Glutathione-regulated potassium-efflux system protein KefB"/>
    <property type="match status" value="1"/>
</dbReference>
<keyword evidence="7 11" id="KW-1133">Transmembrane helix</keyword>
<dbReference type="PANTHER" id="PTHR46157:SF4">
    <property type="entry name" value="K(+) EFFLUX ANTIPORTER 3, CHLOROPLASTIC"/>
    <property type="match status" value="1"/>
</dbReference>
<dbReference type="GO" id="GO:0006813">
    <property type="term" value="P:potassium ion transport"/>
    <property type="evidence" value="ECO:0007669"/>
    <property type="project" value="UniProtKB-KW"/>
</dbReference>
<evidence type="ECO:0000313" key="13">
    <source>
        <dbReference type="EMBL" id="CAE0612514.1"/>
    </source>
</evidence>
<feature type="domain" description="RCK N-terminal" evidence="12">
    <location>
        <begin position="435"/>
        <end position="574"/>
    </location>
</feature>
<name>A0A7S3UFH0_9CHLO</name>
<organism evidence="13">
    <name type="scientific">Picocystis salinarum</name>
    <dbReference type="NCBI Taxonomy" id="88271"/>
    <lineage>
        <taxon>Eukaryota</taxon>
        <taxon>Viridiplantae</taxon>
        <taxon>Chlorophyta</taxon>
        <taxon>Picocystophyceae</taxon>
        <taxon>Picocystales</taxon>
        <taxon>Picocystaceae</taxon>
        <taxon>Picocystis</taxon>
    </lineage>
</organism>
<feature type="transmembrane region" description="Helical" evidence="11">
    <location>
        <begin position="169"/>
        <end position="191"/>
    </location>
</feature>
<evidence type="ECO:0000256" key="6">
    <source>
        <dbReference type="ARBA" id="ARBA00022958"/>
    </source>
</evidence>
<evidence type="ECO:0000256" key="7">
    <source>
        <dbReference type="ARBA" id="ARBA00022989"/>
    </source>
</evidence>
<sequence length="714" mass="75366">MSNLLESLRFDLLLYLSTTVVMVPVCKSLKVSPILGFLLSGFVFSELGIIKDYKDIESLAELGVLFLLFEMGLELTFDRLKTLAKYAFGLGTVQVALSTLAFMSFELPAGNGLGTRILTTVTSAPASLVNIRSVDEAFVIGAALSLSSSAFVLQLLSEKGELPTKVGSATLGILLLQDIAVVPLLVLLPLIDGTGSGDQSVAAVLGVVLLKAVFGLGALSIGGRVVLRRVFEYVADARSPETFVGLCLLTVSLTSILTSSIGFSDTLGAFLAGVLLAETNFRTQIEADIKPFKGLLLGLFFLTTGTAIDLNLLIQRWPTAVVLLAGLIAVKTATVAAFGPLVGLTRKESIRVGFLLSQGGEFAFVLLSLANQLEILPSELNKLLIIVVVLSMTLTPALAEIGNVVADKYDDWASGDGSISSDALQESEPGELALESPVVLCGFGPVGQVLANLLSSPLSASTGQDGGTEQSGVSKYVAFDLNIPRVKNARQKGFVVYFGDGSRPDVLKAAGVLNPRAFVVLHSQREVATRAVESIRAAFPQVSIYARAADLSHSVELEDIGATHTVAQTTEIAISLGAFILEDVGVRTDDVKYVAEATRACILANARALNEGSISLVTIQQPAVEAVQSKDGRNASPQVKPTAVMLDDRPTRSHSDESAVVACPLGSLDELSEEEENGVDLELDDQAVLEIEGEVLEDGQSEDLEESVVAITEQ</sequence>
<dbReference type="InterPro" id="IPR038770">
    <property type="entry name" value="Na+/solute_symporter_sf"/>
</dbReference>
<feature type="transmembrane region" description="Helical" evidence="11">
    <location>
        <begin position="295"/>
        <end position="314"/>
    </location>
</feature>
<protein>
    <recommendedName>
        <fullName evidence="12">RCK N-terminal domain-containing protein</fullName>
    </recommendedName>
</protein>
<keyword evidence="8" id="KW-0406">Ion transport</keyword>
<evidence type="ECO:0000256" key="2">
    <source>
        <dbReference type="ARBA" id="ARBA00022448"/>
    </source>
</evidence>
<feature type="compositionally biased region" description="Acidic residues" evidence="10">
    <location>
        <begin position="695"/>
        <end position="706"/>
    </location>
</feature>
<feature type="transmembrane region" description="Helical" evidence="11">
    <location>
        <begin position="243"/>
        <end position="261"/>
    </location>
</feature>
<dbReference type="InterPro" id="IPR006153">
    <property type="entry name" value="Cation/H_exchanger_TM"/>
</dbReference>
<evidence type="ECO:0000256" key="11">
    <source>
        <dbReference type="SAM" id="Phobius"/>
    </source>
</evidence>
<dbReference type="InterPro" id="IPR003148">
    <property type="entry name" value="RCK_N"/>
</dbReference>
<feature type="transmembrane region" description="Helical" evidence="11">
    <location>
        <begin position="86"/>
        <end position="105"/>
    </location>
</feature>
<evidence type="ECO:0000259" key="12">
    <source>
        <dbReference type="PROSITE" id="PS51201"/>
    </source>
</evidence>